<feature type="compositionally biased region" description="Basic and acidic residues" evidence="7">
    <location>
        <begin position="369"/>
        <end position="379"/>
    </location>
</feature>
<feature type="binding site" evidence="6">
    <location>
        <position position="112"/>
    </location>
    <ligand>
        <name>Zn(2+)</name>
        <dbReference type="ChEBI" id="CHEBI:29105"/>
    </ligand>
</feature>
<feature type="compositionally biased region" description="Low complexity" evidence="7">
    <location>
        <begin position="299"/>
        <end position="317"/>
    </location>
</feature>
<dbReference type="PROSITE" id="PS50305">
    <property type="entry name" value="SIRTUIN"/>
    <property type="match status" value="1"/>
</dbReference>
<evidence type="ECO:0000256" key="3">
    <source>
        <dbReference type="ARBA" id="ARBA00022723"/>
    </source>
</evidence>
<feature type="binding site" evidence="6">
    <location>
        <position position="138"/>
    </location>
    <ligand>
        <name>Zn(2+)</name>
        <dbReference type="ChEBI" id="CHEBI:29105"/>
    </ligand>
</feature>
<dbReference type="InterPro" id="IPR029035">
    <property type="entry name" value="DHS-like_NAD/FAD-binding_dom"/>
</dbReference>
<feature type="compositionally biased region" description="Low complexity" evidence="7">
    <location>
        <begin position="351"/>
        <end position="366"/>
    </location>
</feature>
<dbReference type="Pfam" id="PF02146">
    <property type="entry name" value="SIR2"/>
    <property type="match status" value="1"/>
</dbReference>
<feature type="active site" description="Proton acceptor" evidence="6">
    <location>
        <position position="101"/>
    </location>
</feature>
<feature type="region of interest" description="Disordered" evidence="7">
    <location>
        <begin position="277"/>
        <end position="380"/>
    </location>
</feature>
<evidence type="ECO:0000256" key="2">
    <source>
        <dbReference type="ARBA" id="ARBA00022679"/>
    </source>
</evidence>
<dbReference type="Gene3D" id="3.40.50.1220">
    <property type="entry name" value="TPP-binding domain"/>
    <property type="match status" value="1"/>
</dbReference>
<evidence type="ECO:0000256" key="4">
    <source>
        <dbReference type="ARBA" id="ARBA00022833"/>
    </source>
</evidence>
<dbReference type="RefSeq" id="XP_066715207.1">
    <property type="nucleotide sequence ID" value="XM_066859720.1"/>
</dbReference>
<keyword evidence="3 6" id="KW-0479">Metal-binding</keyword>
<dbReference type="PANTHER" id="PTHR11085">
    <property type="entry name" value="NAD-DEPENDENT PROTEIN DEACYLASE SIRTUIN-5, MITOCHONDRIAL-RELATED"/>
    <property type="match status" value="1"/>
</dbReference>
<comment type="similarity">
    <text evidence="1">Belongs to the sirtuin family. Class I subfamily.</text>
</comment>
<keyword evidence="4 6" id="KW-0862">Zinc</keyword>
<evidence type="ECO:0000256" key="7">
    <source>
        <dbReference type="SAM" id="MobiDB-lite"/>
    </source>
</evidence>
<proteinExistence type="inferred from homology"/>
<dbReference type="GeneID" id="92092783"/>
<evidence type="ECO:0000259" key="8">
    <source>
        <dbReference type="PROSITE" id="PS50305"/>
    </source>
</evidence>
<dbReference type="SUPFAM" id="SSF52467">
    <property type="entry name" value="DHS-like NAD/FAD-binding domain"/>
    <property type="match status" value="1"/>
</dbReference>
<dbReference type="InterPro" id="IPR026590">
    <property type="entry name" value="Ssirtuin_cat_dom"/>
</dbReference>
<evidence type="ECO:0000256" key="1">
    <source>
        <dbReference type="ARBA" id="ARBA00006924"/>
    </source>
</evidence>
<dbReference type="EMBL" id="JAQQWL010000008">
    <property type="protein sequence ID" value="KAK8061945.1"/>
    <property type="molecule type" value="Genomic_DNA"/>
</dbReference>
<gene>
    <name evidence="9" type="ORF">PG994_008311</name>
</gene>
<dbReference type="PANTHER" id="PTHR11085:SF6">
    <property type="entry name" value="NAD-DEPENDENT PROTEIN DEACETYLASE SIRTUIN-2"/>
    <property type="match status" value="1"/>
</dbReference>
<dbReference type="Proteomes" id="UP001480595">
    <property type="component" value="Unassembled WGS sequence"/>
</dbReference>
<dbReference type="InterPro" id="IPR050134">
    <property type="entry name" value="NAD-dep_sirtuin_deacylases"/>
</dbReference>
<keyword evidence="5" id="KW-0520">NAD</keyword>
<dbReference type="InterPro" id="IPR003000">
    <property type="entry name" value="Sirtuin"/>
</dbReference>
<accession>A0ABR1USN7</accession>
<feature type="binding site" evidence="6">
    <location>
        <position position="109"/>
    </location>
    <ligand>
        <name>Zn(2+)</name>
        <dbReference type="ChEBI" id="CHEBI:29105"/>
    </ligand>
</feature>
<organism evidence="9 10">
    <name type="scientific">Apiospora phragmitis</name>
    <dbReference type="NCBI Taxonomy" id="2905665"/>
    <lineage>
        <taxon>Eukaryota</taxon>
        <taxon>Fungi</taxon>
        <taxon>Dikarya</taxon>
        <taxon>Ascomycota</taxon>
        <taxon>Pezizomycotina</taxon>
        <taxon>Sordariomycetes</taxon>
        <taxon>Xylariomycetidae</taxon>
        <taxon>Amphisphaeriales</taxon>
        <taxon>Apiosporaceae</taxon>
        <taxon>Apiospora</taxon>
    </lineage>
</organism>
<evidence type="ECO:0000313" key="10">
    <source>
        <dbReference type="Proteomes" id="UP001480595"/>
    </source>
</evidence>
<feature type="compositionally biased region" description="Basic and acidic residues" evidence="7">
    <location>
        <begin position="526"/>
        <end position="540"/>
    </location>
</feature>
<reference evidence="9 10" key="1">
    <citation type="submission" date="2023-01" db="EMBL/GenBank/DDBJ databases">
        <title>Analysis of 21 Apiospora genomes using comparative genomics revels a genus with tremendous synthesis potential of carbohydrate active enzymes and secondary metabolites.</title>
        <authorList>
            <person name="Sorensen T."/>
        </authorList>
    </citation>
    <scope>NUCLEOTIDE SEQUENCE [LARGE SCALE GENOMIC DNA]</scope>
    <source>
        <strain evidence="9 10">CBS 135458</strain>
    </source>
</reference>
<sequence length="581" mass="63012">MGNENSTLIDPDTPTNTLRDRSLRAVADHIRNGGGKRIVVLTGAGISTAAGTVPGKFHPTISHAFIGLLAKRKLLRMLFTQNIDCLERRAGVPGDRIVEAHGSFATQRCIDCKMPFPDDEMPAYVEKGEPPRCKDSGCGGLVKPDIVFFGEQLPSAFFDNRDVPADGDLVLILGTSLTVHPFASLPDIALRIYAAGAVQQGASGYSGPPRRRRHMLGDCDSGVRQLADELGWRDELEKMWRGLVGDEEADRQLQQTSVAREKDEEMERLVQRVADKLDISGPPADEEHTANDDGQAGITTEAPTVAAAEAKAGTASAEKGDEEDGQKEVTRQEPGEGDEPAKGPFSNRGDAAAVAGAATASGVSSSIPEEVKPKMEESPKPIASVDTDALAWERRGGATFEADKTAIIHFARKPHKAGPTPFTTKGQEVRPKEHVKILGVIMDTKLKCKEHIAEAAAKGLESRPGAETLKGALSCLITDSPLIVIIKDQNFIDAAIRKVRVWRYIVIIRGEPGPLGTTTIYHPYTEVDRRQTTGKEEPHSKSNRGRGSDAFESLWEYYSRLPYHYSGLLSVEPRTNGRADF</sequence>
<feature type="region of interest" description="Disordered" evidence="7">
    <location>
        <begin position="526"/>
        <end position="547"/>
    </location>
</feature>
<keyword evidence="10" id="KW-1185">Reference proteome</keyword>
<comment type="caution">
    <text evidence="9">The sequence shown here is derived from an EMBL/GenBank/DDBJ whole genome shotgun (WGS) entry which is preliminary data.</text>
</comment>
<name>A0ABR1USN7_9PEZI</name>
<feature type="binding site" evidence="6">
    <location>
        <position position="133"/>
    </location>
    <ligand>
        <name>Zn(2+)</name>
        <dbReference type="ChEBI" id="CHEBI:29105"/>
    </ligand>
</feature>
<protein>
    <recommendedName>
        <fullName evidence="8">Deacetylase sirtuin-type domain-containing protein</fullName>
    </recommendedName>
</protein>
<feature type="domain" description="Deacetylase sirtuin-type" evidence="8">
    <location>
        <begin position="16"/>
        <end position="233"/>
    </location>
</feature>
<evidence type="ECO:0000256" key="6">
    <source>
        <dbReference type="PROSITE-ProRule" id="PRU00236"/>
    </source>
</evidence>
<evidence type="ECO:0000256" key="5">
    <source>
        <dbReference type="ARBA" id="ARBA00023027"/>
    </source>
</evidence>
<keyword evidence="2" id="KW-0808">Transferase</keyword>
<evidence type="ECO:0000313" key="9">
    <source>
        <dbReference type="EMBL" id="KAK8061945.1"/>
    </source>
</evidence>